<dbReference type="PANTHER" id="PTHR13119">
    <property type="entry name" value="ZINC FINGER CCCH DOMAIN-CONTAINING PROTEI"/>
    <property type="match status" value="1"/>
</dbReference>
<dbReference type="GO" id="GO:0005634">
    <property type="term" value="C:nucleus"/>
    <property type="evidence" value="ECO:0007669"/>
    <property type="project" value="TreeGrafter"/>
</dbReference>
<feature type="compositionally biased region" description="Polar residues" evidence="2">
    <location>
        <begin position="162"/>
        <end position="174"/>
    </location>
</feature>
<feature type="compositionally biased region" description="Basic and acidic residues" evidence="2">
    <location>
        <begin position="507"/>
        <end position="521"/>
    </location>
</feature>
<feature type="compositionally biased region" description="Basic and acidic residues" evidence="2">
    <location>
        <begin position="61"/>
        <end position="70"/>
    </location>
</feature>
<gene>
    <name evidence="3" type="ORF">KC01_LOCUS9370</name>
</gene>
<feature type="region of interest" description="Disordered" evidence="2">
    <location>
        <begin position="363"/>
        <end position="545"/>
    </location>
</feature>
<organism evidence="3 4">
    <name type="scientific">Knipowitschia caucasica</name>
    <name type="common">Caucasian dwarf goby</name>
    <name type="synonym">Pomatoschistus caucasicus</name>
    <dbReference type="NCBI Taxonomy" id="637954"/>
    <lineage>
        <taxon>Eukaryota</taxon>
        <taxon>Metazoa</taxon>
        <taxon>Chordata</taxon>
        <taxon>Craniata</taxon>
        <taxon>Vertebrata</taxon>
        <taxon>Euteleostomi</taxon>
        <taxon>Actinopterygii</taxon>
        <taxon>Neopterygii</taxon>
        <taxon>Teleostei</taxon>
        <taxon>Neoteleostei</taxon>
        <taxon>Acanthomorphata</taxon>
        <taxon>Gobiaria</taxon>
        <taxon>Gobiiformes</taxon>
        <taxon>Gobioidei</taxon>
        <taxon>Gobiidae</taxon>
        <taxon>Gobiinae</taxon>
        <taxon>Knipowitschia</taxon>
    </lineage>
</organism>
<feature type="compositionally biased region" description="Basic and acidic residues" evidence="2">
    <location>
        <begin position="116"/>
        <end position="145"/>
    </location>
</feature>
<dbReference type="EMBL" id="OZ035835">
    <property type="protein sequence ID" value="CAL1578181.1"/>
    <property type="molecule type" value="Genomic_DNA"/>
</dbReference>
<feature type="region of interest" description="Disordered" evidence="2">
    <location>
        <begin position="41"/>
        <end position="204"/>
    </location>
</feature>
<feature type="compositionally biased region" description="Basic and acidic residues" evidence="2">
    <location>
        <begin position="401"/>
        <end position="413"/>
    </location>
</feature>
<keyword evidence="4" id="KW-1185">Reference proteome</keyword>
<dbReference type="InterPro" id="IPR045124">
    <property type="entry name" value="Su(sable)-like"/>
</dbReference>
<evidence type="ECO:0000256" key="2">
    <source>
        <dbReference type="SAM" id="MobiDB-lite"/>
    </source>
</evidence>
<feature type="region of interest" description="Disordered" evidence="2">
    <location>
        <begin position="293"/>
        <end position="345"/>
    </location>
</feature>
<dbReference type="GO" id="GO:0003723">
    <property type="term" value="F:RNA binding"/>
    <property type="evidence" value="ECO:0007669"/>
    <property type="project" value="InterPro"/>
</dbReference>
<sequence length="560" mass="61508">MNPPGMDPNRAFMPNVPNMQQRLNAEPQFQALPPPVQKAILMHLQQQDGNQKGPEPQVAPPKDDGGRDETTNWYSSDDGDEGSVTSILKSLKKQSEKMKQAQAKPAPPPSGPVADPRLKERGPPSDPRIKMDPRQRPAEVKKETDASGNPRLSRDPRKVREQYQQPQQTVNQKPATGDDDDEGERELRDRAVLIPLDPGPGVTLRDPRCQLKQFSHIKVDILLQRPVFAETVVWAPEDLIPSLVPKQEHSINLPLPPLIANAQMNRSSRPESPPAPSLPHVDPRMAAARLKTRMPPGSAESRLPVERPADPRQAKSLDPRLKRTSSLDSKTLGQKEQTSSAASVVDPRLQKSNVITLCQALSPKSEPDKLPPYAPRLASSGGGLESPTTILGGISLYDPRNQTEQKEQADPPKKTGILKNPVKKDSTPPLSLSPTQRSFEEVKSTETTSEKSPPPSVDTPPQSSPVKPAAVHNLPIQALAGLIRPQYTDPRQAKQVGQGTVAAPEETEQKKEGEEEKKEVQTEEEAMEVDQDKQDSGEAEDRTLKDVFKTFDPTASPFCQ</sequence>
<feature type="region of interest" description="Disordered" evidence="2">
    <location>
        <begin position="1"/>
        <end position="26"/>
    </location>
</feature>
<feature type="compositionally biased region" description="Polar residues" evidence="2">
    <location>
        <begin position="324"/>
        <end position="342"/>
    </location>
</feature>
<feature type="compositionally biased region" description="Polar residues" evidence="2">
    <location>
        <begin position="428"/>
        <end position="437"/>
    </location>
</feature>
<feature type="compositionally biased region" description="Basic and acidic residues" evidence="2">
    <location>
        <begin position="530"/>
        <end position="545"/>
    </location>
</feature>
<feature type="compositionally biased region" description="Basic and acidic residues" evidence="2">
    <location>
        <begin position="303"/>
        <end position="321"/>
    </location>
</feature>
<dbReference type="AlphaFoldDB" id="A0AAV2JNF8"/>
<protein>
    <recommendedName>
        <fullName evidence="5">Zinc finger CCCH domain-containing protein 6</fullName>
    </recommendedName>
</protein>
<accession>A0AAV2JNF8</accession>
<dbReference type="PANTHER" id="PTHR13119:SF22">
    <property type="entry name" value="ZINC FINGER CCCH DOMAIN-CONTAINING PROTEIN 6"/>
    <property type="match status" value="1"/>
</dbReference>
<evidence type="ECO:0000313" key="4">
    <source>
        <dbReference type="Proteomes" id="UP001497482"/>
    </source>
</evidence>
<evidence type="ECO:0008006" key="5">
    <source>
        <dbReference type="Google" id="ProtNLM"/>
    </source>
</evidence>
<evidence type="ECO:0000313" key="3">
    <source>
        <dbReference type="EMBL" id="CAL1578181.1"/>
    </source>
</evidence>
<dbReference type="Proteomes" id="UP001497482">
    <property type="component" value="Chromosome 13"/>
</dbReference>
<feature type="compositionally biased region" description="Basic and acidic residues" evidence="2">
    <location>
        <begin position="152"/>
        <end position="161"/>
    </location>
</feature>
<dbReference type="GO" id="GO:0045892">
    <property type="term" value="P:negative regulation of DNA-templated transcription"/>
    <property type="evidence" value="ECO:0007669"/>
    <property type="project" value="InterPro"/>
</dbReference>
<evidence type="ECO:0000256" key="1">
    <source>
        <dbReference type="ARBA" id="ARBA00022737"/>
    </source>
</evidence>
<reference evidence="3 4" key="1">
    <citation type="submission" date="2024-04" db="EMBL/GenBank/DDBJ databases">
        <authorList>
            <person name="Waldvogel A.-M."/>
            <person name="Schoenle A."/>
        </authorList>
    </citation>
    <scope>NUCLEOTIDE SEQUENCE [LARGE SCALE GENOMIC DNA]</scope>
</reference>
<keyword evidence="1" id="KW-0677">Repeat</keyword>
<name>A0AAV2JNF8_KNICA</name>
<proteinExistence type="predicted"/>